<comment type="caution">
    <text evidence="2">The sequence shown here is derived from an EMBL/GenBank/DDBJ whole genome shotgun (WGS) entry which is preliminary data.</text>
</comment>
<reference evidence="2" key="1">
    <citation type="submission" date="2021-02" db="EMBL/GenBank/DDBJ databases">
        <authorList>
            <person name="Dougan E. K."/>
            <person name="Rhodes N."/>
            <person name="Thang M."/>
            <person name="Chan C."/>
        </authorList>
    </citation>
    <scope>NUCLEOTIDE SEQUENCE</scope>
</reference>
<dbReference type="Proteomes" id="UP000601435">
    <property type="component" value="Unassembled WGS sequence"/>
</dbReference>
<keyword evidence="1" id="KW-1133">Transmembrane helix</keyword>
<feature type="transmembrane region" description="Helical" evidence="1">
    <location>
        <begin position="7"/>
        <end position="28"/>
    </location>
</feature>
<proteinExistence type="predicted"/>
<gene>
    <name evidence="2" type="ORF">SNEC2469_LOCUS4696</name>
</gene>
<keyword evidence="1" id="KW-0812">Transmembrane</keyword>
<accession>A0A812LPH3</accession>
<dbReference type="EMBL" id="CAJNJA010009263">
    <property type="protein sequence ID" value="CAE7244821.1"/>
    <property type="molecule type" value="Genomic_DNA"/>
</dbReference>
<evidence type="ECO:0000313" key="3">
    <source>
        <dbReference type="Proteomes" id="UP000601435"/>
    </source>
</evidence>
<feature type="transmembrane region" description="Helical" evidence="1">
    <location>
        <begin position="402"/>
        <end position="428"/>
    </location>
</feature>
<dbReference type="OrthoDB" id="413210at2759"/>
<dbReference type="AlphaFoldDB" id="A0A812LPH3"/>
<name>A0A812LPH3_9DINO</name>
<organism evidence="2 3">
    <name type="scientific">Symbiodinium necroappetens</name>
    <dbReference type="NCBI Taxonomy" id="1628268"/>
    <lineage>
        <taxon>Eukaryota</taxon>
        <taxon>Sar</taxon>
        <taxon>Alveolata</taxon>
        <taxon>Dinophyceae</taxon>
        <taxon>Suessiales</taxon>
        <taxon>Symbiodiniaceae</taxon>
        <taxon>Symbiodinium</taxon>
    </lineage>
</organism>
<protein>
    <submittedName>
        <fullName evidence="2">Uncharacterized protein</fullName>
    </submittedName>
</protein>
<feature type="transmembrane region" description="Helical" evidence="1">
    <location>
        <begin position="34"/>
        <end position="54"/>
    </location>
</feature>
<feature type="transmembrane region" description="Helical" evidence="1">
    <location>
        <begin position="369"/>
        <end position="390"/>
    </location>
</feature>
<keyword evidence="1" id="KW-0472">Membrane</keyword>
<evidence type="ECO:0000313" key="2">
    <source>
        <dbReference type="EMBL" id="CAE7244821.1"/>
    </source>
</evidence>
<evidence type="ECO:0000256" key="1">
    <source>
        <dbReference type="SAM" id="Phobius"/>
    </source>
</evidence>
<feature type="transmembrane region" description="Helical" evidence="1">
    <location>
        <begin position="448"/>
        <end position="466"/>
    </location>
</feature>
<sequence>MCFFLNLGTAIKATVAAVILSEIVVAFLPDPSLSVMYFAVMDIPMLAFLLAFFFGHRLTCGLWCPNLWVDRLCVHQTDPLYKSKGIEGLPTFVACSSQLLMLWDQTYFDRLWCMLELSIFVKCRGLKGLRFVPLWLPPWLLGQMLFAYIGSRLLAIAVACAPDSGINDTATYRAVYGDTFQWGVQRCLSYLRDCQSYLVFLVPSVVISVVFMPRKIEGHKLMLENMRLFDIRDAKCALESDRRTIQMQVAELFDGLEEPTVSVALDTESTCESWDDEVALLHSYDPVLSHANRLAARAATGCPDLEACLKSFNEYIRTELSKAIVEEFGSELDLPWAICALTCLPHTLGFIGLSWAGRPLFDKLGFESLGQYLIITMLQYCSLGVLFLPVAHPILLRVMNWLAAGPAVLSSIAAFGMGVLTYSFLLYFDTFAAGAVEAFGLTMHPAFLFAYLLSLSLIAFIHFQLFGRPRWQVQRKIPADAED</sequence>
<keyword evidence="3" id="KW-1185">Reference proteome</keyword>
<feature type="transmembrane region" description="Helical" evidence="1">
    <location>
        <begin position="196"/>
        <end position="213"/>
    </location>
</feature>